<accession>A0A1G1Y098</accession>
<dbReference type="Pfam" id="PF14345">
    <property type="entry name" value="GDYXXLXY"/>
    <property type="match status" value="1"/>
</dbReference>
<keyword evidence="1" id="KW-0812">Transmembrane</keyword>
<gene>
    <name evidence="2" type="ORF">A2663_02735</name>
</gene>
<sequence>MTNKQIKFISVIVLQVAIIFAIIIFKLSILTGGTEILLKIQPLDPRDLLRGDYATFQYEISNLDSYYAQGQPIKNGDTVYVTLKQAGKNWAVKNIKTSKPAGGELFIAGKVESGGFENQADQLALQQLNNSRFHIIYGIEQYFIPEGEGRNFSFSNKEAVAQVAIDDNGSAVIKRIYVDGQPWP</sequence>
<keyword evidence="1" id="KW-0472">Membrane</keyword>
<reference evidence="2 3" key="1">
    <citation type="journal article" date="2016" name="Nat. Commun.">
        <title>Thousands of microbial genomes shed light on interconnected biogeochemical processes in an aquifer system.</title>
        <authorList>
            <person name="Anantharaman K."/>
            <person name="Brown C.T."/>
            <person name="Hug L.A."/>
            <person name="Sharon I."/>
            <person name="Castelle C.J."/>
            <person name="Probst A.J."/>
            <person name="Thomas B.C."/>
            <person name="Singh A."/>
            <person name="Wilkins M.J."/>
            <person name="Karaoz U."/>
            <person name="Brodie E.L."/>
            <person name="Williams K.H."/>
            <person name="Hubbard S.S."/>
            <person name="Banfield J.F."/>
        </authorList>
    </citation>
    <scope>NUCLEOTIDE SEQUENCE [LARGE SCALE GENOMIC DNA]</scope>
</reference>
<comment type="caution">
    <text evidence="2">The sequence shown here is derived from an EMBL/GenBank/DDBJ whole genome shotgun (WGS) entry which is preliminary data.</text>
</comment>
<organism evidence="2 3">
    <name type="scientific">Candidatus Buchananbacteria bacterium RIFCSPHIGHO2_01_FULL_46_12</name>
    <dbReference type="NCBI Taxonomy" id="1797536"/>
    <lineage>
        <taxon>Bacteria</taxon>
        <taxon>Candidatus Buchananiibacteriota</taxon>
    </lineage>
</organism>
<keyword evidence="1" id="KW-1133">Transmembrane helix</keyword>
<dbReference type="Proteomes" id="UP000178432">
    <property type="component" value="Unassembled WGS sequence"/>
</dbReference>
<dbReference type="EMBL" id="MHIF01000073">
    <property type="protein sequence ID" value="OGY45718.1"/>
    <property type="molecule type" value="Genomic_DNA"/>
</dbReference>
<evidence type="ECO:0000256" key="1">
    <source>
        <dbReference type="SAM" id="Phobius"/>
    </source>
</evidence>
<evidence type="ECO:0000313" key="2">
    <source>
        <dbReference type="EMBL" id="OGY45718.1"/>
    </source>
</evidence>
<proteinExistence type="predicted"/>
<protein>
    <recommendedName>
        <fullName evidence="4">GDYXXLXY domain-containing protein</fullName>
    </recommendedName>
</protein>
<evidence type="ECO:0000313" key="3">
    <source>
        <dbReference type="Proteomes" id="UP000178432"/>
    </source>
</evidence>
<feature type="transmembrane region" description="Helical" evidence="1">
    <location>
        <begin position="6"/>
        <end position="29"/>
    </location>
</feature>
<name>A0A1G1Y098_9BACT</name>
<evidence type="ECO:0008006" key="4">
    <source>
        <dbReference type="Google" id="ProtNLM"/>
    </source>
</evidence>
<dbReference type="AlphaFoldDB" id="A0A1G1Y098"/>
<dbReference type="InterPro" id="IPR025833">
    <property type="entry name" value="GDYXXLXY"/>
</dbReference>